<accession>A0ABP4S2J1</accession>
<dbReference type="Gene3D" id="1.10.10.60">
    <property type="entry name" value="Homeodomain-like"/>
    <property type="match status" value="1"/>
</dbReference>
<protein>
    <submittedName>
        <fullName evidence="6">TetR family transcriptional regulator</fullName>
    </submittedName>
</protein>
<organism evidence="6 7">
    <name type="scientific">Microbacterium lacus</name>
    <dbReference type="NCBI Taxonomy" id="415217"/>
    <lineage>
        <taxon>Bacteria</taxon>
        <taxon>Bacillati</taxon>
        <taxon>Actinomycetota</taxon>
        <taxon>Actinomycetes</taxon>
        <taxon>Micrococcales</taxon>
        <taxon>Microbacteriaceae</taxon>
        <taxon>Microbacterium</taxon>
    </lineage>
</organism>
<evidence type="ECO:0000259" key="5">
    <source>
        <dbReference type="PROSITE" id="PS50977"/>
    </source>
</evidence>
<dbReference type="Gene3D" id="1.10.357.10">
    <property type="entry name" value="Tetracycline Repressor, domain 2"/>
    <property type="match status" value="1"/>
</dbReference>
<keyword evidence="7" id="KW-1185">Reference proteome</keyword>
<dbReference type="InterPro" id="IPR001647">
    <property type="entry name" value="HTH_TetR"/>
</dbReference>
<dbReference type="InterPro" id="IPR050109">
    <property type="entry name" value="HTH-type_TetR-like_transc_reg"/>
</dbReference>
<dbReference type="EMBL" id="BAAAPK010000001">
    <property type="protein sequence ID" value="GAA1664566.1"/>
    <property type="molecule type" value="Genomic_DNA"/>
</dbReference>
<sequence length="198" mass="22095">MGLRETKAARSRARMVDAAIELFERDGYDATTMEQIAERAEVGTTTLYRYFPSKDLLLLDRLTTAIEIAPHLRDRPADEPLEHSLAHVLLEIADTVDDPEGRIPELRRIIDASAAPRAKLWDYYRTAREELEGVLADRLGEDAASLTVRVTAGMTLELLQLIDEISRAGDYSRSHGEITRDVLGDLSDARIVLPSVPV</sequence>
<evidence type="ECO:0000313" key="7">
    <source>
        <dbReference type="Proteomes" id="UP001500596"/>
    </source>
</evidence>
<dbReference type="PANTHER" id="PTHR30055:SF234">
    <property type="entry name" value="HTH-TYPE TRANSCRIPTIONAL REGULATOR BETI"/>
    <property type="match status" value="1"/>
</dbReference>
<dbReference type="InterPro" id="IPR009057">
    <property type="entry name" value="Homeodomain-like_sf"/>
</dbReference>
<name>A0ABP4S2J1_9MICO</name>
<feature type="DNA-binding region" description="H-T-H motif" evidence="4">
    <location>
        <begin position="32"/>
        <end position="51"/>
    </location>
</feature>
<dbReference type="Pfam" id="PF00440">
    <property type="entry name" value="TetR_N"/>
    <property type="match status" value="1"/>
</dbReference>
<comment type="caution">
    <text evidence="6">The sequence shown here is derived from an EMBL/GenBank/DDBJ whole genome shotgun (WGS) entry which is preliminary data.</text>
</comment>
<dbReference type="Proteomes" id="UP001500596">
    <property type="component" value="Unassembled WGS sequence"/>
</dbReference>
<keyword evidence="3" id="KW-0804">Transcription</keyword>
<dbReference type="RefSeq" id="WP_344051451.1">
    <property type="nucleotide sequence ID" value="NZ_BAAAPK010000001.1"/>
</dbReference>
<evidence type="ECO:0000256" key="2">
    <source>
        <dbReference type="ARBA" id="ARBA00023125"/>
    </source>
</evidence>
<reference evidence="7" key="1">
    <citation type="journal article" date="2019" name="Int. J. Syst. Evol. Microbiol.">
        <title>The Global Catalogue of Microorganisms (GCM) 10K type strain sequencing project: providing services to taxonomists for standard genome sequencing and annotation.</title>
        <authorList>
            <consortium name="The Broad Institute Genomics Platform"/>
            <consortium name="The Broad Institute Genome Sequencing Center for Infectious Disease"/>
            <person name="Wu L."/>
            <person name="Ma J."/>
        </authorList>
    </citation>
    <scope>NUCLEOTIDE SEQUENCE [LARGE SCALE GENOMIC DNA]</scope>
    <source>
        <strain evidence="7">JCM 15575</strain>
    </source>
</reference>
<dbReference type="PRINTS" id="PR00455">
    <property type="entry name" value="HTHTETR"/>
</dbReference>
<gene>
    <name evidence="6" type="ORF">GCM10009807_05950</name>
</gene>
<evidence type="ECO:0000313" key="6">
    <source>
        <dbReference type="EMBL" id="GAA1664566.1"/>
    </source>
</evidence>
<evidence type="ECO:0000256" key="1">
    <source>
        <dbReference type="ARBA" id="ARBA00023015"/>
    </source>
</evidence>
<dbReference type="InterPro" id="IPR023772">
    <property type="entry name" value="DNA-bd_HTH_TetR-type_CS"/>
</dbReference>
<keyword evidence="2 4" id="KW-0238">DNA-binding</keyword>
<evidence type="ECO:0000256" key="4">
    <source>
        <dbReference type="PROSITE-ProRule" id="PRU00335"/>
    </source>
</evidence>
<evidence type="ECO:0000256" key="3">
    <source>
        <dbReference type="ARBA" id="ARBA00023163"/>
    </source>
</evidence>
<dbReference type="PANTHER" id="PTHR30055">
    <property type="entry name" value="HTH-TYPE TRANSCRIPTIONAL REGULATOR RUTR"/>
    <property type="match status" value="1"/>
</dbReference>
<keyword evidence="1" id="KW-0805">Transcription regulation</keyword>
<dbReference type="PROSITE" id="PS01081">
    <property type="entry name" value="HTH_TETR_1"/>
    <property type="match status" value="1"/>
</dbReference>
<dbReference type="PROSITE" id="PS50977">
    <property type="entry name" value="HTH_TETR_2"/>
    <property type="match status" value="1"/>
</dbReference>
<feature type="domain" description="HTH tetR-type" evidence="5">
    <location>
        <begin position="9"/>
        <end position="69"/>
    </location>
</feature>
<dbReference type="SUPFAM" id="SSF46689">
    <property type="entry name" value="Homeodomain-like"/>
    <property type="match status" value="1"/>
</dbReference>
<proteinExistence type="predicted"/>